<organism evidence="3 4">
    <name type="scientific">Antribacter soli</name>
    <dbReference type="NCBI Taxonomy" id="2910976"/>
    <lineage>
        <taxon>Bacteria</taxon>
        <taxon>Bacillati</taxon>
        <taxon>Actinomycetota</taxon>
        <taxon>Actinomycetes</taxon>
        <taxon>Micrococcales</taxon>
        <taxon>Promicromonosporaceae</taxon>
        <taxon>Antribacter</taxon>
    </lineage>
</organism>
<feature type="transmembrane region" description="Helical" evidence="1">
    <location>
        <begin position="126"/>
        <end position="148"/>
    </location>
</feature>
<evidence type="ECO:0000259" key="2">
    <source>
        <dbReference type="Pfam" id="PF07331"/>
    </source>
</evidence>
<feature type="transmembrane region" description="Helical" evidence="1">
    <location>
        <begin position="87"/>
        <end position="114"/>
    </location>
</feature>
<dbReference type="RefSeq" id="WP_236089412.1">
    <property type="nucleotide sequence ID" value="NZ_JAKGSG010000033.1"/>
</dbReference>
<keyword evidence="4" id="KW-1185">Reference proteome</keyword>
<protein>
    <submittedName>
        <fullName evidence="3">Tripartite tricarboxylate transporter TctB family protein</fullName>
    </submittedName>
</protein>
<reference evidence="3" key="1">
    <citation type="submission" date="2022-01" db="EMBL/GenBank/DDBJ databases">
        <title>Antribacter sp. nov., isolated from Guizhou of China.</title>
        <authorList>
            <person name="Chengliang C."/>
            <person name="Ya Z."/>
        </authorList>
    </citation>
    <scope>NUCLEOTIDE SEQUENCE</scope>
    <source>
        <strain evidence="3">KLBMP 9083</strain>
    </source>
</reference>
<name>A0AA41QDT1_9MICO</name>
<evidence type="ECO:0000313" key="3">
    <source>
        <dbReference type="EMBL" id="MCF4121615.1"/>
    </source>
</evidence>
<keyword evidence="1" id="KW-0812">Transmembrane</keyword>
<dbReference type="Proteomes" id="UP001165405">
    <property type="component" value="Unassembled WGS sequence"/>
</dbReference>
<feature type="transmembrane region" description="Helical" evidence="1">
    <location>
        <begin position="48"/>
        <end position="67"/>
    </location>
</feature>
<sequence length="152" mass="15559">MTTGTRPAAGALAGYGVAAVVVGLGTAGVVFSLGLGTGTLSDPAAGTWPLFVSSVLTVLGLALALTARSTNDAERFVPASLKVLVGLGTLLVFALLVGTVGFEIPAVVLAFVWLRFLGRESWRVSIVGGVAMVVAFYLVFVVALRVTIPHLF</sequence>
<comment type="caution">
    <text evidence="3">The sequence shown here is derived from an EMBL/GenBank/DDBJ whole genome shotgun (WGS) entry which is preliminary data.</text>
</comment>
<dbReference type="InterPro" id="IPR009936">
    <property type="entry name" value="DUF1468"/>
</dbReference>
<keyword evidence="1" id="KW-0472">Membrane</keyword>
<feature type="transmembrane region" description="Helical" evidence="1">
    <location>
        <begin position="12"/>
        <end position="36"/>
    </location>
</feature>
<gene>
    <name evidence="3" type="ORF">L1785_11535</name>
</gene>
<keyword evidence="1" id="KW-1133">Transmembrane helix</keyword>
<proteinExistence type="predicted"/>
<accession>A0AA41QDT1</accession>
<evidence type="ECO:0000256" key="1">
    <source>
        <dbReference type="SAM" id="Phobius"/>
    </source>
</evidence>
<dbReference type="EMBL" id="JAKGSG010000033">
    <property type="protein sequence ID" value="MCF4121615.1"/>
    <property type="molecule type" value="Genomic_DNA"/>
</dbReference>
<evidence type="ECO:0000313" key="4">
    <source>
        <dbReference type="Proteomes" id="UP001165405"/>
    </source>
</evidence>
<dbReference type="AlphaFoldDB" id="A0AA41QDT1"/>
<dbReference type="Pfam" id="PF07331">
    <property type="entry name" value="TctB"/>
    <property type="match status" value="1"/>
</dbReference>
<feature type="domain" description="DUF1468" evidence="2">
    <location>
        <begin position="17"/>
        <end position="149"/>
    </location>
</feature>